<dbReference type="EMBL" id="JAUJYO010000014">
    <property type="protein sequence ID" value="KAK1298120.1"/>
    <property type="molecule type" value="Genomic_DNA"/>
</dbReference>
<sequence length="91" mass="10346">MEEDQLFKIIEEDKRDVKCHGEEAEKMIRIGMWCSQSDHNRRPTMSMVVKVLEGVMDLETAIDHNISTQAHATWYPGSSSIVVESVLSGPR</sequence>
<dbReference type="Gene3D" id="1.10.510.10">
    <property type="entry name" value="Transferase(Phosphotransferase) domain 1"/>
    <property type="match status" value="1"/>
</dbReference>
<evidence type="ECO:0000313" key="2">
    <source>
        <dbReference type="Proteomes" id="UP001180020"/>
    </source>
</evidence>
<reference evidence="1" key="2">
    <citation type="submission" date="2023-06" db="EMBL/GenBank/DDBJ databases">
        <authorList>
            <person name="Ma L."/>
            <person name="Liu K.-W."/>
            <person name="Li Z."/>
            <person name="Hsiao Y.-Y."/>
            <person name="Qi Y."/>
            <person name="Fu T."/>
            <person name="Tang G."/>
            <person name="Zhang D."/>
            <person name="Sun W.-H."/>
            <person name="Liu D.-K."/>
            <person name="Li Y."/>
            <person name="Chen G.-Z."/>
            <person name="Liu X.-D."/>
            <person name="Liao X.-Y."/>
            <person name="Jiang Y.-T."/>
            <person name="Yu X."/>
            <person name="Hao Y."/>
            <person name="Huang J."/>
            <person name="Zhao X.-W."/>
            <person name="Ke S."/>
            <person name="Chen Y.-Y."/>
            <person name="Wu W.-L."/>
            <person name="Hsu J.-L."/>
            <person name="Lin Y.-F."/>
            <person name="Huang M.-D."/>
            <person name="Li C.-Y."/>
            <person name="Huang L."/>
            <person name="Wang Z.-W."/>
            <person name="Zhao X."/>
            <person name="Zhong W.-Y."/>
            <person name="Peng D.-H."/>
            <person name="Ahmad S."/>
            <person name="Lan S."/>
            <person name="Zhang J.-S."/>
            <person name="Tsai W.-C."/>
            <person name="Van De Peer Y."/>
            <person name="Liu Z.-J."/>
        </authorList>
    </citation>
    <scope>NUCLEOTIDE SEQUENCE</scope>
    <source>
        <strain evidence="1">CP</strain>
        <tissue evidence="1">Leaves</tissue>
    </source>
</reference>
<dbReference type="AlphaFoldDB" id="A0AAV9DA88"/>
<organism evidence="1 2">
    <name type="scientific">Acorus calamus</name>
    <name type="common">Sweet flag</name>
    <dbReference type="NCBI Taxonomy" id="4465"/>
    <lineage>
        <taxon>Eukaryota</taxon>
        <taxon>Viridiplantae</taxon>
        <taxon>Streptophyta</taxon>
        <taxon>Embryophyta</taxon>
        <taxon>Tracheophyta</taxon>
        <taxon>Spermatophyta</taxon>
        <taxon>Magnoliopsida</taxon>
        <taxon>Liliopsida</taxon>
        <taxon>Acoraceae</taxon>
        <taxon>Acorus</taxon>
    </lineage>
</organism>
<comment type="caution">
    <text evidence="1">The sequence shown here is derived from an EMBL/GenBank/DDBJ whole genome shotgun (WGS) entry which is preliminary data.</text>
</comment>
<evidence type="ECO:0000313" key="1">
    <source>
        <dbReference type="EMBL" id="KAK1298120.1"/>
    </source>
</evidence>
<name>A0AAV9DA88_ACOCL</name>
<accession>A0AAV9DA88</accession>
<proteinExistence type="predicted"/>
<reference evidence="1" key="1">
    <citation type="journal article" date="2023" name="Nat. Commun.">
        <title>Diploid and tetraploid genomes of Acorus and the evolution of monocots.</title>
        <authorList>
            <person name="Ma L."/>
            <person name="Liu K.W."/>
            <person name="Li Z."/>
            <person name="Hsiao Y.Y."/>
            <person name="Qi Y."/>
            <person name="Fu T."/>
            <person name="Tang G.D."/>
            <person name="Zhang D."/>
            <person name="Sun W.H."/>
            <person name="Liu D.K."/>
            <person name="Li Y."/>
            <person name="Chen G.Z."/>
            <person name="Liu X.D."/>
            <person name="Liao X.Y."/>
            <person name="Jiang Y.T."/>
            <person name="Yu X."/>
            <person name="Hao Y."/>
            <person name="Huang J."/>
            <person name="Zhao X.W."/>
            <person name="Ke S."/>
            <person name="Chen Y.Y."/>
            <person name="Wu W.L."/>
            <person name="Hsu J.L."/>
            <person name="Lin Y.F."/>
            <person name="Huang M.D."/>
            <person name="Li C.Y."/>
            <person name="Huang L."/>
            <person name="Wang Z.W."/>
            <person name="Zhao X."/>
            <person name="Zhong W.Y."/>
            <person name="Peng D.H."/>
            <person name="Ahmad S."/>
            <person name="Lan S."/>
            <person name="Zhang J.S."/>
            <person name="Tsai W.C."/>
            <person name="Van de Peer Y."/>
            <person name="Liu Z.J."/>
        </authorList>
    </citation>
    <scope>NUCLEOTIDE SEQUENCE</scope>
    <source>
        <strain evidence="1">CP</strain>
    </source>
</reference>
<dbReference type="Proteomes" id="UP001180020">
    <property type="component" value="Unassembled WGS sequence"/>
</dbReference>
<gene>
    <name evidence="1" type="ORF">QJS10_CPB14g00588</name>
</gene>
<keyword evidence="2" id="KW-1185">Reference proteome</keyword>
<protein>
    <submittedName>
        <fullName evidence="1">Uncharacterized protein</fullName>
    </submittedName>
</protein>